<reference evidence="1" key="1">
    <citation type="submission" date="2015-04" db="UniProtKB">
        <authorList>
            <consortium name="EnsemblPlants"/>
        </authorList>
    </citation>
    <scope>IDENTIFICATION</scope>
</reference>
<organism evidence="1">
    <name type="scientific">Oryza glumipatula</name>
    <dbReference type="NCBI Taxonomy" id="40148"/>
    <lineage>
        <taxon>Eukaryota</taxon>
        <taxon>Viridiplantae</taxon>
        <taxon>Streptophyta</taxon>
        <taxon>Embryophyta</taxon>
        <taxon>Tracheophyta</taxon>
        <taxon>Spermatophyta</taxon>
        <taxon>Magnoliopsida</taxon>
        <taxon>Liliopsida</taxon>
        <taxon>Poales</taxon>
        <taxon>Poaceae</taxon>
        <taxon>BOP clade</taxon>
        <taxon>Oryzoideae</taxon>
        <taxon>Oryzeae</taxon>
        <taxon>Oryzinae</taxon>
        <taxon>Oryza</taxon>
    </lineage>
</organism>
<sequence>MAVADGDEAEGSGGGGEWCQWAAVTVGQGLSRDGKALKLAFQHWIEAVSETGSICQRKIQSLTISRWNGGCVCAPCRLPWRGAARPRHAPGNYSTPAPPAGLPSCAPCATVHGWDPHHHGYTQCNSVSKAVLWMDPKGS</sequence>
<reference evidence="1" key="2">
    <citation type="submission" date="2018-05" db="EMBL/GenBank/DDBJ databases">
        <title>OgluRS3 (Oryza glumaepatula Reference Sequence Version 3).</title>
        <authorList>
            <person name="Zhang J."/>
            <person name="Kudrna D."/>
            <person name="Lee S."/>
            <person name="Talag J."/>
            <person name="Welchert J."/>
            <person name="Wing R.A."/>
        </authorList>
    </citation>
    <scope>NUCLEOTIDE SEQUENCE [LARGE SCALE GENOMIC DNA]</scope>
</reference>
<name>A0A0E0BNZ7_9ORYZ</name>
<dbReference type="AlphaFoldDB" id="A0A0E0BNZ7"/>
<evidence type="ECO:0000313" key="1">
    <source>
        <dbReference type="EnsemblPlants" id="OGLUM12G03670.1"/>
    </source>
</evidence>
<dbReference type="EnsemblPlants" id="OGLUM12G03670.1">
    <property type="protein sequence ID" value="OGLUM12G03670.1"/>
    <property type="gene ID" value="OGLUM12G03670"/>
</dbReference>
<dbReference type="Gramene" id="OGLUM12G03670.1">
    <property type="protein sequence ID" value="OGLUM12G03670.1"/>
    <property type="gene ID" value="OGLUM12G03670"/>
</dbReference>
<dbReference type="Proteomes" id="UP000026961">
    <property type="component" value="Chromosome 12"/>
</dbReference>
<keyword evidence="2" id="KW-1185">Reference proteome</keyword>
<dbReference type="HOGENOM" id="CLU_1848220_0_0_1"/>
<protein>
    <submittedName>
        <fullName evidence="1">Uncharacterized protein</fullName>
    </submittedName>
</protein>
<proteinExistence type="predicted"/>
<accession>A0A0E0BNZ7</accession>
<evidence type="ECO:0000313" key="2">
    <source>
        <dbReference type="Proteomes" id="UP000026961"/>
    </source>
</evidence>